<evidence type="ECO:0000259" key="6">
    <source>
        <dbReference type="PROSITE" id="PS51519"/>
    </source>
</evidence>
<accession>A0A7S0EI88</accession>
<sequence>MFFHMDHINANQEACKFDSIHMETLGNMSLTALRESMSAIPFQHELAHMHNSDTMAPETHKEDASSAISCTSSEHTSDFEEIDEVSEQGTSSRSLLVCPRKKKAAAAAAAHSSDKDEPVVITKKLLESLYGMPLSEVASKLKICPSAIRKACRRLGIEKWPFKSRNPGPKRKSISEKSEDGRQEPAHLSSSSSSSCQSARQAPAQDADMVEVKPEPVAAAGERKGSRDGGWNLDVSWIPHSSDFADDAEEAFWNNIQQAMNHPGQAGRVDSTERP</sequence>
<feature type="region of interest" description="Disordered" evidence="5">
    <location>
        <begin position="255"/>
        <end position="275"/>
    </location>
</feature>
<proteinExistence type="predicted"/>
<gene>
    <name evidence="7" type="ORF">HPHI1048_LOCUS11441</name>
</gene>
<feature type="compositionally biased region" description="Basic and acidic residues" evidence="5">
    <location>
        <begin position="173"/>
        <end position="185"/>
    </location>
</feature>
<reference evidence="7" key="1">
    <citation type="submission" date="2021-01" db="EMBL/GenBank/DDBJ databases">
        <authorList>
            <person name="Corre E."/>
            <person name="Pelletier E."/>
            <person name="Niang G."/>
            <person name="Scheremetjew M."/>
            <person name="Finn R."/>
            <person name="Kale V."/>
            <person name="Holt S."/>
            <person name="Cochrane G."/>
            <person name="Meng A."/>
            <person name="Brown T."/>
            <person name="Cohen L."/>
        </authorList>
    </citation>
    <scope>NUCLEOTIDE SEQUENCE</scope>
    <source>
        <strain evidence="7">CCMP325</strain>
    </source>
</reference>
<keyword evidence="1" id="KW-0805">Transcription regulation</keyword>
<dbReference type="EMBL" id="HBEO01016770">
    <property type="protein sequence ID" value="CAD8485903.1"/>
    <property type="molecule type" value="Transcribed_RNA"/>
</dbReference>
<evidence type="ECO:0000256" key="3">
    <source>
        <dbReference type="ARBA" id="ARBA00023163"/>
    </source>
</evidence>
<dbReference type="PROSITE" id="PS51519">
    <property type="entry name" value="RWP_RK"/>
    <property type="match status" value="1"/>
</dbReference>
<feature type="region of interest" description="Disordered" evidence="5">
    <location>
        <begin position="160"/>
        <end position="235"/>
    </location>
</feature>
<evidence type="ECO:0000313" key="7">
    <source>
        <dbReference type="EMBL" id="CAD8485903.1"/>
    </source>
</evidence>
<dbReference type="GO" id="GO:0003677">
    <property type="term" value="F:DNA binding"/>
    <property type="evidence" value="ECO:0007669"/>
    <property type="project" value="UniProtKB-KW"/>
</dbReference>
<organism evidence="7">
    <name type="scientific">Hanusia phi</name>
    <dbReference type="NCBI Taxonomy" id="3032"/>
    <lineage>
        <taxon>Eukaryota</taxon>
        <taxon>Cryptophyceae</taxon>
        <taxon>Pyrenomonadales</taxon>
        <taxon>Geminigeraceae</taxon>
        <taxon>Hanusia</taxon>
    </lineage>
</organism>
<evidence type="ECO:0000256" key="2">
    <source>
        <dbReference type="ARBA" id="ARBA00023125"/>
    </source>
</evidence>
<evidence type="ECO:0000256" key="5">
    <source>
        <dbReference type="SAM" id="MobiDB-lite"/>
    </source>
</evidence>
<keyword evidence="2" id="KW-0238">DNA-binding</keyword>
<dbReference type="AlphaFoldDB" id="A0A7S0EI88"/>
<feature type="domain" description="RWP-RK" evidence="6">
    <location>
        <begin position="104"/>
        <end position="190"/>
    </location>
</feature>
<keyword evidence="3" id="KW-0804">Transcription</keyword>
<dbReference type="InterPro" id="IPR003035">
    <property type="entry name" value="RWP-RK_dom"/>
</dbReference>
<dbReference type="Pfam" id="PF02042">
    <property type="entry name" value="RWP-RK"/>
    <property type="match status" value="1"/>
</dbReference>
<protein>
    <recommendedName>
        <fullName evidence="6">RWP-RK domain-containing protein</fullName>
    </recommendedName>
</protein>
<evidence type="ECO:0000256" key="4">
    <source>
        <dbReference type="ARBA" id="ARBA00023242"/>
    </source>
</evidence>
<evidence type="ECO:0000256" key="1">
    <source>
        <dbReference type="ARBA" id="ARBA00023015"/>
    </source>
</evidence>
<keyword evidence="4" id="KW-0539">Nucleus</keyword>
<name>A0A7S0EI88_9CRYP</name>